<feature type="domain" description="Histidine kinase" evidence="14">
    <location>
        <begin position="261"/>
        <end position="474"/>
    </location>
</feature>
<dbReference type="SMART" id="SM00388">
    <property type="entry name" value="HisKA"/>
    <property type="match status" value="1"/>
</dbReference>
<evidence type="ECO:0000313" key="17">
    <source>
        <dbReference type="Proteomes" id="UP000321805"/>
    </source>
</evidence>
<dbReference type="PRINTS" id="PR00344">
    <property type="entry name" value="BCTRLSENSOR"/>
</dbReference>
<organism evidence="16 17">
    <name type="scientific">Baekduia soli</name>
    <dbReference type="NCBI Taxonomy" id="496014"/>
    <lineage>
        <taxon>Bacteria</taxon>
        <taxon>Bacillati</taxon>
        <taxon>Actinomycetota</taxon>
        <taxon>Thermoleophilia</taxon>
        <taxon>Solirubrobacterales</taxon>
        <taxon>Baekduiaceae</taxon>
        <taxon>Baekduia</taxon>
    </lineage>
</organism>
<name>A0A5B8UCI9_9ACTN</name>
<evidence type="ECO:0000259" key="14">
    <source>
        <dbReference type="PROSITE" id="PS50109"/>
    </source>
</evidence>
<feature type="transmembrane region" description="Helical" evidence="13">
    <location>
        <begin position="179"/>
        <end position="199"/>
    </location>
</feature>
<dbReference type="Gene3D" id="3.30.565.10">
    <property type="entry name" value="Histidine kinase-like ATPase, C-terminal domain"/>
    <property type="match status" value="1"/>
</dbReference>
<evidence type="ECO:0000256" key="2">
    <source>
        <dbReference type="ARBA" id="ARBA00001968"/>
    </source>
</evidence>
<dbReference type="EC" id="2.7.13.3" evidence="4"/>
<dbReference type="GO" id="GO:0005886">
    <property type="term" value="C:plasma membrane"/>
    <property type="evidence" value="ECO:0007669"/>
    <property type="project" value="UniProtKB-SubCell"/>
</dbReference>
<keyword evidence="10" id="KW-0902">Two-component regulatory system</keyword>
<keyword evidence="8" id="KW-0418">Kinase</keyword>
<evidence type="ECO:0000256" key="8">
    <source>
        <dbReference type="ARBA" id="ARBA00022777"/>
    </source>
</evidence>
<dbReference type="InterPro" id="IPR004358">
    <property type="entry name" value="Sig_transdc_His_kin-like_C"/>
</dbReference>
<dbReference type="InterPro" id="IPR003594">
    <property type="entry name" value="HATPase_dom"/>
</dbReference>
<feature type="transmembrane region" description="Helical" evidence="13">
    <location>
        <begin position="12"/>
        <end position="31"/>
    </location>
</feature>
<dbReference type="PANTHER" id="PTHR45436:SF5">
    <property type="entry name" value="SENSOR HISTIDINE KINASE TRCS"/>
    <property type="match status" value="1"/>
</dbReference>
<dbReference type="RefSeq" id="WP_146922950.1">
    <property type="nucleotide sequence ID" value="NZ_CP042430.1"/>
</dbReference>
<evidence type="ECO:0000256" key="12">
    <source>
        <dbReference type="SAM" id="MobiDB-lite"/>
    </source>
</evidence>
<evidence type="ECO:0000256" key="4">
    <source>
        <dbReference type="ARBA" id="ARBA00012438"/>
    </source>
</evidence>
<dbReference type="AlphaFoldDB" id="A0A5B8UCI9"/>
<dbReference type="Proteomes" id="UP000321805">
    <property type="component" value="Chromosome"/>
</dbReference>
<comment type="catalytic activity">
    <reaction evidence="1">
        <text>ATP + protein L-histidine = ADP + protein N-phospho-L-histidine.</text>
        <dbReference type="EC" id="2.7.13.3"/>
    </reaction>
</comment>
<gene>
    <name evidence="16" type="ORF">FSW04_24205</name>
</gene>
<dbReference type="PROSITE" id="PS50109">
    <property type="entry name" value="HIS_KIN"/>
    <property type="match status" value="1"/>
</dbReference>
<dbReference type="GO" id="GO:0000155">
    <property type="term" value="F:phosphorelay sensor kinase activity"/>
    <property type="evidence" value="ECO:0007669"/>
    <property type="project" value="InterPro"/>
</dbReference>
<dbReference type="SUPFAM" id="SSF158472">
    <property type="entry name" value="HAMP domain-like"/>
    <property type="match status" value="1"/>
</dbReference>
<comment type="subcellular location">
    <subcellularLocation>
        <location evidence="3">Cell membrane</location>
    </subcellularLocation>
</comment>
<dbReference type="CDD" id="cd00075">
    <property type="entry name" value="HATPase"/>
    <property type="match status" value="1"/>
</dbReference>
<evidence type="ECO:0000313" key="16">
    <source>
        <dbReference type="EMBL" id="QEC50381.1"/>
    </source>
</evidence>
<proteinExistence type="predicted"/>
<dbReference type="CDD" id="cd00082">
    <property type="entry name" value="HisKA"/>
    <property type="match status" value="1"/>
</dbReference>
<evidence type="ECO:0000256" key="5">
    <source>
        <dbReference type="ARBA" id="ARBA00022553"/>
    </source>
</evidence>
<keyword evidence="17" id="KW-1185">Reference proteome</keyword>
<evidence type="ECO:0000256" key="3">
    <source>
        <dbReference type="ARBA" id="ARBA00004236"/>
    </source>
</evidence>
<dbReference type="KEGG" id="bsol:FSW04_24205"/>
<dbReference type="SMART" id="SM00304">
    <property type="entry name" value="HAMP"/>
    <property type="match status" value="1"/>
</dbReference>
<dbReference type="OrthoDB" id="9786919at2"/>
<evidence type="ECO:0000256" key="13">
    <source>
        <dbReference type="SAM" id="Phobius"/>
    </source>
</evidence>
<feature type="compositionally biased region" description="Pro residues" evidence="12">
    <location>
        <begin position="477"/>
        <end position="491"/>
    </location>
</feature>
<feature type="domain" description="HAMP" evidence="15">
    <location>
        <begin position="200"/>
        <end position="253"/>
    </location>
</feature>
<dbReference type="InterPro" id="IPR036890">
    <property type="entry name" value="HATPase_C_sf"/>
</dbReference>
<dbReference type="InterPro" id="IPR050428">
    <property type="entry name" value="TCS_sensor_his_kinase"/>
</dbReference>
<protein>
    <recommendedName>
        <fullName evidence="4">histidine kinase</fullName>
        <ecNumber evidence="4">2.7.13.3</ecNumber>
    </recommendedName>
</protein>
<reference evidence="16 17" key="1">
    <citation type="journal article" date="2018" name="J. Microbiol.">
        <title>Baekduia soli gen. nov., sp. nov., a novel bacterium isolated from the soil of Baekdu Mountain and proposal of a novel family name, Baekduiaceae fam. nov.</title>
        <authorList>
            <person name="An D.S."/>
            <person name="Siddiqi M.Z."/>
            <person name="Kim K.H."/>
            <person name="Yu H.S."/>
            <person name="Im W.T."/>
        </authorList>
    </citation>
    <scope>NUCLEOTIDE SEQUENCE [LARGE SCALE GENOMIC DNA]</scope>
    <source>
        <strain evidence="16 17">BR7-21</strain>
    </source>
</reference>
<accession>A0A5B8UCI9</accession>
<dbReference type="SUPFAM" id="SSF47384">
    <property type="entry name" value="Homodimeric domain of signal transducing histidine kinase"/>
    <property type="match status" value="1"/>
</dbReference>
<dbReference type="Gene3D" id="6.10.340.10">
    <property type="match status" value="1"/>
</dbReference>
<keyword evidence="9 13" id="KW-1133">Transmembrane helix</keyword>
<dbReference type="Pfam" id="PF00512">
    <property type="entry name" value="HisKA"/>
    <property type="match status" value="1"/>
</dbReference>
<dbReference type="SUPFAM" id="SSF55874">
    <property type="entry name" value="ATPase domain of HSP90 chaperone/DNA topoisomerase II/histidine kinase"/>
    <property type="match status" value="1"/>
</dbReference>
<dbReference type="GO" id="GO:0005509">
    <property type="term" value="F:calcium ion binding"/>
    <property type="evidence" value="ECO:0007669"/>
    <property type="project" value="UniProtKB-ARBA"/>
</dbReference>
<evidence type="ECO:0000256" key="1">
    <source>
        <dbReference type="ARBA" id="ARBA00000085"/>
    </source>
</evidence>
<feature type="region of interest" description="Disordered" evidence="12">
    <location>
        <begin position="469"/>
        <end position="491"/>
    </location>
</feature>
<dbReference type="FunFam" id="3.30.565.10:FF:000006">
    <property type="entry name" value="Sensor histidine kinase WalK"/>
    <property type="match status" value="1"/>
</dbReference>
<keyword evidence="7 13" id="KW-0812">Transmembrane</keyword>
<dbReference type="InterPro" id="IPR036097">
    <property type="entry name" value="HisK_dim/P_sf"/>
</dbReference>
<dbReference type="InterPro" id="IPR003661">
    <property type="entry name" value="HisK_dim/P_dom"/>
</dbReference>
<dbReference type="Gene3D" id="1.10.287.130">
    <property type="match status" value="1"/>
</dbReference>
<dbReference type="CDD" id="cd06225">
    <property type="entry name" value="HAMP"/>
    <property type="match status" value="1"/>
</dbReference>
<evidence type="ECO:0000256" key="11">
    <source>
        <dbReference type="ARBA" id="ARBA00023136"/>
    </source>
</evidence>
<dbReference type="InterPro" id="IPR005467">
    <property type="entry name" value="His_kinase_dom"/>
</dbReference>
<dbReference type="SMART" id="SM00387">
    <property type="entry name" value="HATPase_c"/>
    <property type="match status" value="1"/>
</dbReference>
<evidence type="ECO:0000259" key="15">
    <source>
        <dbReference type="PROSITE" id="PS50885"/>
    </source>
</evidence>
<keyword evidence="6" id="KW-0808">Transferase</keyword>
<evidence type="ECO:0000256" key="10">
    <source>
        <dbReference type="ARBA" id="ARBA00023012"/>
    </source>
</evidence>
<dbReference type="PROSITE" id="PS50885">
    <property type="entry name" value="HAMP"/>
    <property type="match status" value="1"/>
</dbReference>
<dbReference type="FunFam" id="1.10.287.130:FF:000001">
    <property type="entry name" value="Two-component sensor histidine kinase"/>
    <property type="match status" value="1"/>
</dbReference>
<dbReference type="Pfam" id="PF02518">
    <property type="entry name" value="HATPase_c"/>
    <property type="match status" value="1"/>
</dbReference>
<keyword evidence="11 13" id="KW-0472">Membrane</keyword>
<sequence length="491" mass="52461">MSAPAGLRPRITLLICGVVALCLLVGFLAVYRGTATTLQGRTDRGLRDDLADLQRSAHGPSAAQRAEQAQTYLARQPYRATTHVAFVVIPGRVPVTNEPELLVTTGRDADDTPAERRQETIDARAVLGAPAGFSRRVLPGVGPVRLLVAVQPTGEGQVRFGVAEPVEPVERAESTVSRAFLLAGALGMAAALLGGLLVASRVAAPLRRMARVAARVEAGDLGPRMGLSGRRDEVQVLAHAFDQMLDRLEAAFARQGAFIADASHELRTPLTIVRGQLEVLAMNDHPSAEEVRRVKDMVSVEIDRMSRLVEDLVVLSHAPDEGFLRLEHIDLPGFLTGICDGLRPTADRVLELTPVPPLVMEADPDRLAQSLRNLLRNAIVHTEPGGLVRLGVREHGDRIWFLVDDDGPGVPVADRARVFDRFARLDAARGRDRGGAGLGLSIVQAIAQAHGGEAWVARSPEGGARFVLDLPRTAAPEPAPARPAPSSPATA</sequence>
<evidence type="ECO:0000256" key="7">
    <source>
        <dbReference type="ARBA" id="ARBA00022692"/>
    </source>
</evidence>
<dbReference type="Pfam" id="PF00672">
    <property type="entry name" value="HAMP"/>
    <property type="match status" value="1"/>
</dbReference>
<comment type="cofactor">
    <cofactor evidence="2">
        <name>a divalent metal cation</name>
        <dbReference type="ChEBI" id="CHEBI:60240"/>
    </cofactor>
</comment>
<evidence type="ECO:0000256" key="9">
    <source>
        <dbReference type="ARBA" id="ARBA00022989"/>
    </source>
</evidence>
<evidence type="ECO:0000256" key="6">
    <source>
        <dbReference type="ARBA" id="ARBA00022679"/>
    </source>
</evidence>
<dbReference type="PANTHER" id="PTHR45436">
    <property type="entry name" value="SENSOR HISTIDINE KINASE YKOH"/>
    <property type="match status" value="1"/>
</dbReference>
<dbReference type="InterPro" id="IPR003660">
    <property type="entry name" value="HAMP_dom"/>
</dbReference>
<dbReference type="EMBL" id="CP042430">
    <property type="protein sequence ID" value="QEC50381.1"/>
    <property type="molecule type" value="Genomic_DNA"/>
</dbReference>
<keyword evidence="5" id="KW-0597">Phosphoprotein</keyword>